<sequence length="156" mass="17672">MASIQLVVFAVDDQEYGIDVLAVNGILRAKKFKIQLLPGMPKTIEGIINLRGQIKYLYNLRNKFHLPDEAMSDESKFIMLNIYDSIAGWIVDEVTDIVKMDDENLEMPPNCVNGFANHYIKSIGKIDERLIIILDPEKVLGQEDLTDIPLPDKLVV</sequence>
<dbReference type="AlphaFoldDB" id="A0A1H7BN37"/>
<dbReference type="PANTHER" id="PTHR22617:SF23">
    <property type="entry name" value="CHEMOTAXIS PROTEIN CHEW"/>
    <property type="match status" value="1"/>
</dbReference>
<evidence type="ECO:0000259" key="1">
    <source>
        <dbReference type="PROSITE" id="PS50851"/>
    </source>
</evidence>
<dbReference type="GO" id="GO:0006935">
    <property type="term" value="P:chemotaxis"/>
    <property type="evidence" value="ECO:0007669"/>
    <property type="project" value="InterPro"/>
</dbReference>
<dbReference type="InterPro" id="IPR002545">
    <property type="entry name" value="CheW-lke_dom"/>
</dbReference>
<dbReference type="STRING" id="84035.SAMN05660742_11724"/>
<dbReference type="Gene3D" id="2.30.30.40">
    <property type="entry name" value="SH3 Domains"/>
    <property type="match status" value="1"/>
</dbReference>
<name>A0A1H7BN37_9FIRM</name>
<dbReference type="Gene3D" id="2.40.50.180">
    <property type="entry name" value="CheA-289, Domain 4"/>
    <property type="match status" value="1"/>
</dbReference>
<feature type="domain" description="CheW-like" evidence="1">
    <location>
        <begin position="3"/>
        <end position="145"/>
    </location>
</feature>
<dbReference type="PANTHER" id="PTHR22617">
    <property type="entry name" value="CHEMOTAXIS SENSOR HISTIDINE KINASE-RELATED"/>
    <property type="match status" value="1"/>
</dbReference>
<keyword evidence="3" id="KW-1185">Reference proteome</keyword>
<dbReference type="SUPFAM" id="SSF50341">
    <property type="entry name" value="CheW-like"/>
    <property type="match status" value="1"/>
</dbReference>
<dbReference type="RefSeq" id="WP_091833546.1">
    <property type="nucleotide sequence ID" value="NZ_FNZK01000017.1"/>
</dbReference>
<dbReference type="InterPro" id="IPR039315">
    <property type="entry name" value="CheW"/>
</dbReference>
<dbReference type="EMBL" id="FNZK01000017">
    <property type="protein sequence ID" value="SEJ78868.1"/>
    <property type="molecule type" value="Genomic_DNA"/>
</dbReference>
<evidence type="ECO:0000313" key="3">
    <source>
        <dbReference type="Proteomes" id="UP000199662"/>
    </source>
</evidence>
<proteinExistence type="predicted"/>
<dbReference type="PROSITE" id="PS50851">
    <property type="entry name" value="CHEW"/>
    <property type="match status" value="1"/>
</dbReference>
<dbReference type="SMART" id="SM00260">
    <property type="entry name" value="CheW"/>
    <property type="match status" value="1"/>
</dbReference>
<dbReference type="Proteomes" id="UP000199662">
    <property type="component" value="Unassembled WGS sequence"/>
</dbReference>
<accession>A0A1H7BN37</accession>
<reference evidence="2 3" key="1">
    <citation type="submission" date="2016-10" db="EMBL/GenBank/DDBJ databases">
        <authorList>
            <person name="de Groot N.N."/>
        </authorList>
    </citation>
    <scope>NUCLEOTIDE SEQUENCE [LARGE SCALE GENOMIC DNA]</scope>
    <source>
        <strain evidence="2 3">DSM 2179</strain>
    </source>
</reference>
<dbReference type="GO" id="GO:0007165">
    <property type="term" value="P:signal transduction"/>
    <property type="evidence" value="ECO:0007669"/>
    <property type="project" value="InterPro"/>
</dbReference>
<dbReference type="InterPro" id="IPR036061">
    <property type="entry name" value="CheW-like_dom_sf"/>
</dbReference>
<protein>
    <submittedName>
        <fullName evidence="2">Purine-binding chemotaxis protein CheW</fullName>
    </submittedName>
</protein>
<organism evidence="2 3">
    <name type="scientific">Propionispira arboris</name>
    <dbReference type="NCBI Taxonomy" id="84035"/>
    <lineage>
        <taxon>Bacteria</taxon>
        <taxon>Bacillati</taxon>
        <taxon>Bacillota</taxon>
        <taxon>Negativicutes</taxon>
        <taxon>Selenomonadales</taxon>
        <taxon>Selenomonadaceae</taxon>
        <taxon>Propionispira</taxon>
    </lineage>
</organism>
<dbReference type="Pfam" id="PF01584">
    <property type="entry name" value="CheW"/>
    <property type="match status" value="1"/>
</dbReference>
<evidence type="ECO:0000313" key="2">
    <source>
        <dbReference type="EMBL" id="SEJ78868.1"/>
    </source>
</evidence>
<dbReference type="GO" id="GO:0005829">
    <property type="term" value="C:cytosol"/>
    <property type="evidence" value="ECO:0007669"/>
    <property type="project" value="TreeGrafter"/>
</dbReference>
<gene>
    <name evidence="2" type="ORF">SAMN05660742_11724</name>
</gene>